<evidence type="ECO:0000256" key="4">
    <source>
        <dbReference type="SAM" id="MobiDB-lite"/>
    </source>
</evidence>
<accession>A0A1R1Y7U8</accession>
<dbReference type="InterPro" id="IPR000644">
    <property type="entry name" value="CBS_dom"/>
</dbReference>
<keyword evidence="1" id="KW-0677">Repeat</keyword>
<dbReference type="Pfam" id="PF00571">
    <property type="entry name" value="CBS"/>
    <property type="match status" value="2"/>
</dbReference>
<feature type="region of interest" description="Disordered" evidence="4">
    <location>
        <begin position="94"/>
        <end position="119"/>
    </location>
</feature>
<dbReference type="SUPFAM" id="SSF54631">
    <property type="entry name" value="CBS-domain pair"/>
    <property type="match status" value="2"/>
</dbReference>
<dbReference type="EMBL" id="LSSM01000377">
    <property type="protein sequence ID" value="OMJ29096.1"/>
    <property type="molecule type" value="Genomic_DNA"/>
</dbReference>
<evidence type="ECO:0000256" key="2">
    <source>
        <dbReference type="ARBA" id="ARBA00023122"/>
    </source>
</evidence>
<proteinExistence type="predicted"/>
<protein>
    <submittedName>
        <fullName evidence="6">Protein SDS23</fullName>
    </submittedName>
</protein>
<dbReference type="PROSITE" id="PS51371">
    <property type="entry name" value="CBS"/>
    <property type="match status" value="2"/>
</dbReference>
<reference evidence="8" key="2">
    <citation type="submission" date="2017-01" db="EMBL/GenBank/DDBJ databases">
        <authorList>
            <person name="Wang Y."/>
            <person name="White M."/>
            <person name="Kvist S."/>
            <person name="Moncalvo J.-M."/>
        </authorList>
    </citation>
    <scope>NUCLEOTIDE SEQUENCE [LARGE SCALE GENOMIC DNA]</scope>
    <source>
        <strain evidence="8">ID-206-W2</strain>
    </source>
</reference>
<dbReference type="AlphaFoldDB" id="A0A1R1Y7U8"/>
<evidence type="ECO:0000259" key="5">
    <source>
        <dbReference type="PROSITE" id="PS51371"/>
    </source>
</evidence>
<dbReference type="PANTHER" id="PTHR13780">
    <property type="entry name" value="AMP-ACTIVATED PROTEIN KINASE, GAMMA REGULATORY SUBUNIT"/>
    <property type="match status" value="1"/>
</dbReference>
<dbReference type="Gene3D" id="3.10.580.10">
    <property type="entry name" value="CBS-domain"/>
    <property type="match status" value="2"/>
</dbReference>
<evidence type="ECO:0000256" key="1">
    <source>
        <dbReference type="ARBA" id="ARBA00022737"/>
    </source>
</evidence>
<keyword evidence="8" id="KW-1185">Reference proteome</keyword>
<evidence type="ECO:0000313" key="6">
    <source>
        <dbReference type="EMBL" id="OMJ22960.1"/>
    </source>
</evidence>
<dbReference type="InterPro" id="IPR050511">
    <property type="entry name" value="AMPK_gamma/SDS23_families"/>
</dbReference>
<reference evidence="6" key="1">
    <citation type="submission" date="2017-01" db="EMBL/GenBank/DDBJ databases">
        <authorList>
            <person name="Mah S.A."/>
            <person name="Swanson W.J."/>
            <person name="Moy G.W."/>
            <person name="Vacquier V.D."/>
        </authorList>
    </citation>
    <scope>NUCLEOTIDE SEQUENCE [LARGE SCALE GENOMIC DNA]</scope>
    <source>
        <strain evidence="6">ID-206-W2</strain>
    </source>
</reference>
<name>A0A1R1Y7U8_9FUNG</name>
<organism evidence="6 8">
    <name type="scientific">Smittium culicis</name>
    <dbReference type="NCBI Taxonomy" id="133412"/>
    <lineage>
        <taxon>Eukaryota</taxon>
        <taxon>Fungi</taxon>
        <taxon>Fungi incertae sedis</taxon>
        <taxon>Zoopagomycota</taxon>
        <taxon>Kickxellomycotina</taxon>
        <taxon>Harpellomycetes</taxon>
        <taxon>Harpellales</taxon>
        <taxon>Legeriomycetaceae</taxon>
        <taxon>Smittium</taxon>
    </lineage>
</organism>
<dbReference type="Proteomes" id="UP000187429">
    <property type="component" value="Unassembled WGS sequence"/>
</dbReference>
<dbReference type="InterPro" id="IPR046342">
    <property type="entry name" value="CBS_dom_sf"/>
</dbReference>
<evidence type="ECO:0000313" key="7">
    <source>
        <dbReference type="EMBL" id="OMJ29096.1"/>
    </source>
</evidence>
<dbReference type="SMART" id="SM00116">
    <property type="entry name" value="CBS"/>
    <property type="match status" value="3"/>
</dbReference>
<feature type="domain" description="CBS" evidence="5">
    <location>
        <begin position="133"/>
        <end position="191"/>
    </location>
</feature>
<dbReference type="PANTHER" id="PTHR13780:SF36">
    <property type="entry name" value="CBS DOMAIN-CONTAINING PROTEIN"/>
    <property type="match status" value="1"/>
</dbReference>
<comment type="caution">
    <text evidence="6">The sequence shown here is derived from an EMBL/GenBank/DDBJ whole genome shotgun (WGS) entry which is preliminary data.</text>
</comment>
<dbReference type="EMBL" id="LSSM01002128">
    <property type="protein sequence ID" value="OMJ22960.1"/>
    <property type="molecule type" value="Genomic_DNA"/>
</dbReference>
<dbReference type="GO" id="GO:0004865">
    <property type="term" value="F:protein serine/threonine phosphatase inhibitor activity"/>
    <property type="evidence" value="ECO:0007669"/>
    <property type="project" value="TreeGrafter"/>
</dbReference>
<feature type="compositionally biased region" description="Polar residues" evidence="4">
    <location>
        <begin position="107"/>
        <end position="119"/>
    </location>
</feature>
<gene>
    <name evidence="7" type="ORF">AYI69_g1410</name>
    <name evidence="6" type="ORF">AYI69_g5176</name>
</gene>
<dbReference type="GO" id="GO:0042149">
    <property type="term" value="P:cellular response to glucose starvation"/>
    <property type="evidence" value="ECO:0007669"/>
    <property type="project" value="TreeGrafter"/>
</dbReference>
<dbReference type="OrthoDB" id="497541at2759"/>
<evidence type="ECO:0000256" key="3">
    <source>
        <dbReference type="PROSITE-ProRule" id="PRU00703"/>
    </source>
</evidence>
<evidence type="ECO:0000313" key="8">
    <source>
        <dbReference type="Proteomes" id="UP000187429"/>
    </source>
</evidence>
<feature type="domain" description="CBS" evidence="5">
    <location>
        <begin position="22"/>
        <end position="87"/>
    </location>
</feature>
<sequence>MSQFIGLESCKSWHKIQASNLVNKQIVIQIDATSTTEEACLKLIQHNISSIPLYDQKSHSYLGLFDLNDLIKHITLCLENNHFLPPSSHNSNSLLSQSLSHNNPLSDSPSSSAQPPNNDSSFLNKSVVKLSDISTVDPFYAILPETTLAQILDIFSSKIHRVAVMGDSSKITGILSQSTLIKYLVSSLSDFKIKLDTSIDSNFPIHSDPELSKLLNTSLLDLNLAYKTTWAAYPDTPITSALTTLEKHSFSSIPILDPSGSIITSLSLSDIKYLVLPKFRHLINRSCLELVQSVRYQQGIQAGKDSAPVISAHPEDPLKVVISKLAATSTHRIWILFSNNSKLPPKNLPSDFSSLNAPIVNILNANNSHKRLSRSSIVDGSLCGVVSLTDIIATISKLTNSPKKFSIDYSSMD</sequence>
<keyword evidence="2 3" id="KW-0129">CBS domain</keyword>
<feature type="compositionally biased region" description="Low complexity" evidence="4">
    <location>
        <begin position="94"/>
        <end position="106"/>
    </location>
</feature>